<sequence length="281" mass="30293">MLQVASDPTSSDKHSYPHSQRRSGQSPAIQLPPTLSRPAYAEVSRDAIIAVAPELAEVPAEYIRRGLRPRANEMLGAFSALALPSFLLRSRLSSSLAVPLRSPSPFAYPTHILAVSSPKSSSDQVMVFPIHSLVLASHCAQLPRLPPSHQQPHSATLQLPVLPLSIPSPAAFSILHSFMYTHRLDSVLKALFPVPSGFLHSLSHEVVKNALSSGATLHQLSSYLCASASSNLQTLMTHAGHVKELWQNMAALGLHDPELWDTLDLAWEVLLGALNLAAGSQ</sequence>
<dbReference type="OrthoDB" id="2523383at2759"/>
<dbReference type="EMBL" id="JABCKI010000018">
    <property type="protein sequence ID" value="KAG5654140.1"/>
    <property type="molecule type" value="Genomic_DNA"/>
</dbReference>
<reference evidence="2" key="2">
    <citation type="submission" date="2021-10" db="EMBL/GenBank/DDBJ databases">
        <title>Phylogenomics reveals ancestral predisposition of the termite-cultivated fungus Termitomyces towards a domesticated lifestyle.</title>
        <authorList>
            <person name="Auxier B."/>
            <person name="Grum-Grzhimaylo A."/>
            <person name="Cardenas M.E."/>
            <person name="Lodge J.D."/>
            <person name="Laessoe T."/>
            <person name="Pedersen O."/>
            <person name="Smith M.E."/>
            <person name="Kuyper T.W."/>
            <person name="Franco-Molano E.A."/>
            <person name="Baroni T.J."/>
            <person name="Aanen D.K."/>
        </authorList>
    </citation>
    <scope>NUCLEOTIDE SEQUENCE</scope>
    <source>
        <strain evidence="2">D49</strain>
    </source>
</reference>
<evidence type="ECO:0000256" key="1">
    <source>
        <dbReference type="SAM" id="MobiDB-lite"/>
    </source>
</evidence>
<evidence type="ECO:0000313" key="2">
    <source>
        <dbReference type="EMBL" id="KAG5654140.1"/>
    </source>
</evidence>
<gene>
    <name evidence="2" type="ORF">H0H81_006851</name>
</gene>
<proteinExistence type="predicted"/>
<organism evidence="2 3">
    <name type="scientific">Sphagnurus paluster</name>
    <dbReference type="NCBI Taxonomy" id="117069"/>
    <lineage>
        <taxon>Eukaryota</taxon>
        <taxon>Fungi</taxon>
        <taxon>Dikarya</taxon>
        <taxon>Basidiomycota</taxon>
        <taxon>Agaricomycotina</taxon>
        <taxon>Agaricomycetes</taxon>
        <taxon>Agaricomycetidae</taxon>
        <taxon>Agaricales</taxon>
        <taxon>Tricholomatineae</taxon>
        <taxon>Lyophyllaceae</taxon>
        <taxon>Sphagnurus</taxon>
    </lineage>
</organism>
<accession>A0A9P7GRM9</accession>
<feature type="region of interest" description="Disordered" evidence="1">
    <location>
        <begin position="1"/>
        <end position="33"/>
    </location>
</feature>
<reference evidence="2" key="1">
    <citation type="submission" date="2021-02" db="EMBL/GenBank/DDBJ databases">
        <authorList>
            <person name="Nieuwenhuis M."/>
            <person name="Van De Peppel L.J.J."/>
        </authorList>
    </citation>
    <scope>NUCLEOTIDE SEQUENCE</scope>
    <source>
        <strain evidence="2">D49</strain>
    </source>
</reference>
<name>A0A9P7GRM9_9AGAR</name>
<dbReference type="AlphaFoldDB" id="A0A9P7GRM9"/>
<comment type="caution">
    <text evidence="2">The sequence shown here is derived from an EMBL/GenBank/DDBJ whole genome shotgun (WGS) entry which is preliminary data.</text>
</comment>
<evidence type="ECO:0008006" key="4">
    <source>
        <dbReference type="Google" id="ProtNLM"/>
    </source>
</evidence>
<evidence type="ECO:0000313" key="3">
    <source>
        <dbReference type="Proteomes" id="UP000717328"/>
    </source>
</evidence>
<dbReference type="Proteomes" id="UP000717328">
    <property type="component" value="Unassembled WGS sequence"/>
</dbReference>
<protein>
    <recommendedName>
        <fullName evidence="4">Clampless protein 1</fullName>
    </recommendedName>
</protein>
<keyword evidence="3" id="KW-1185">Reference proteome</keyword>